<dbReference type="Proteomes" id="UP000199586">
    <property type="component" value="Unassembled WGS sequence"/>
</dbReference>
<evidence type="ECO:0000313" key="1">
    <source>
        <dbReference type="EMBL" id="SFP66665.1"/>
    </source>
</evidence>
<reference evidence="2" key="1">
    <citation type="submission" date="2016-10" db="EMBL/GenBank/DDBJ databases">
        <authorList>
            <person name="Varghese N."/>
            <person name="Submissions S."/>
        </authorList>
    </citation>
    <scope>NUCLEOTIDE SEQUENCE [LARGE SCALE GENOMIC DNA]</scope>
    <source>
        <strain evidence="2">CGMCC 1.9113</strain>
    </source>
</reference>
<dbReference type="EMBL" id="FOXP01000005">
    <property type="protein sequence ID" value="SFP66665.1"/>
    <property type="molecule type" value="Genomic_DNA"/>
</dbReference>
<protein>
    <submittedName>
        <fullName evidence="1">Uncharacterized protein</fullName>
    </submittedName>
</protein>
<accession>A0A1I5S7E1</accession>
<organism evidence="1 2">
    <name type="scientific">Sphingomonas rubra</name>
    <dbReference type="NCBI Taxonomy" id="634430"/>
    <lineage>
        <taxon>Bacteria</taxon>
        <taxon>Pseudomonadati</taxon>
        <taxon>Pseudomonadota</taxon>
        <taxon>Alphaproteobacteria</taxon>
        <taxon>Sphingomonadales</taxon>
        <taxon>Sphingomonadaceae</taxon>
        <taxon>Sphingomonas</taxon>
    </lineage>
</organism>
<name>A0A1I5S7E1_9SPHN</name>
<proteinExistence type="predicted"/>
<gene>
    <name evidence="1" type="ORF">SAMN04488241_10523</name>
</gene>
<keyword evidence="2" id="KW-1185">Reference proteome</keyword>
<evidence type="ECO:0000313" key="2">
    <source>
        <dbReference type="Proteomes" id="UP000199586"/>
    </source>
</evidence>
<dbReference type="Gene3D" id="3.30.200.20">
    <property type="entry name" value="Phosphorylase Kinase, domain 1"/>
    <property type="match status" value="1"/>
</dbReference>
<dbReference type="AlphaFoldDB" id="A0A1I5S7E1"/>
<sequence>MSSDGGLEDREAAAVPMAVPASLRPLIAGRRWRRDTVGEAGALVHRLHAADLPDLYLKHGTGDVADAIVDEMVRMR</sequence>
<dbReference type="STRING" id="634430.SAMN04488241_10523"/>